<dbReference type="GO" id="GO:0005524">
    <property type="term" value="F:ATP binding"/>
    <property type="evidence" value="ECO:0007669"/>
    <property type="project" value="UniProtKB-KW"/>
</dbReference>
<dbReference type="SMART" id="SM00796">
    <property type="entry name" value="AHS1"/>
    <property type="match status" value="1"/>
</dbReference>
<accession>A0A5B0VKJ6</accession>
<dbReference type="GO" id="GO:0017168">
    <property type="term" value="F:5-oxoprolinase (ATP-hydrolyzing) activity"/>
    <property type="evidence" value="ECO:0007669"/>
    <property type="project" value="UniProtKB-EC"/>
</dbReference>
<dbReference type="Gene3D" id="3.30.1360.40">
    <property type="match status" value="1"/>
</dbReference>
<dbReference type="RefSeq" id="WP_149599275.1">
    <property type="nucleotide sequence ID" value="NZ_VTUU01000002.1"/>
</dbReference>
<dbReference type="EC" id="3.5.2.9" evidence="5"/>
<evidence type="ECO:0000256" key="3">
    <source>
        <dbReference type="ARBA" id="ARBA00022840"/>
    </source>
</evidence>
<evidence type="ECO:0000313" key="6">
    <source>
        <dbReference type="Proteomes" id="UP000323161"/>
    </source>
</evidence>
<proteinExistence type="predicted"/>
<name>A0A5B0VKJ6_9GAMM</name>
<keyword evidence="6" id="KW-1185">Reference proteome</keyword>
<dbReference type="SUPFAM" id="SSF50891">
    <property type="entry name" value="Cyclophilin-like"/>
    <property type="match status" value="1"/>
</dbReference>
<sequence length="237" mass="25826">MNRSPRIENAGVGAWLVRLFDMIEEQNLPWVMALARECEQTFGVALIDLVPSYTTLLVQYDPLRMSPDQARGLLQQLVSALAVTDDGGDSPVRELPVWYDPSVGPELLVLAEGKGLSVTSLIELHTAPVYQVFALGFAPGFAFMGSVDPELRAPRLATPRKRVYPGSVAIAGSQTSAYPAASPGGWNLIGRTPTVLFDRNREQMSYFQVGDKVRMVSVSKDEFLRLGGDTTPQEADG</sequence>
<keyword evidence="2 5" id="KW-0378">Hydrolase</keyword>
<dbReference type="PANTHER" id="PTHR34698:SF2">
    <property type="entry name" value="5-OXOPROLINASE SUBUNIT B"/>
    <property type="match status" value="1"/>
</dbReference>
<reference evidence="5 6" key="1">
    <citation type="submission" date="2019-08" db="EMBL/GenBank/DDBJ databases">
        <title>Marinobacter ZYF650 sp. nov., a marine bacterium isolated from seawater of the Mariana trench.</title>
        <authorList>
            <person name="Ahmad W."/>
        </authorList>
    </citation>
    <scope>NUCLEOTIDE SEQUENCE [LARGE SCALE GENOMIC DNA]</scope>
    <source>
        <strain evidence="5 6">ZYF650</strain>
    </source>
</reference>
<dbReference type="EMBL" id="VTUU01000002">
    <property type="protein sequence ID" value="KAA1174853.1"/>
    <property type="molecule type" value="Genomic_DNA"/>
</dbReference>
<dbReference type="Proteomes" id="UP000323161">
    <property type="component" value="Unassembled WGS sequence"/>
</dbReference>
<feature type="domain" description="Carboxyltransferase" evidence="4">
    <location>
        <begin position="5"/>
        <end position="207"/>
    </location>
</feature>
<dbReference type="InterPro" id="IPR029000">
    <property type="entry name" value="Cyclophilin-like_dom_sf"/>
</dbReference>
<evidence type="ECO:0000313" key="5">
    <source>
        <dbReference type="EMBL" id="KAA1174853.1"/>
    </source>
</evidence>
<dbReference type="PANTHER" id="PTHR34698">
    <property type="entry name" value="5-OXOPROLINASE SUBUNIT B"/>
    <property type="match status" value="1"/>
</dbReference>
<organism evidence="5 6">
    <name type="scientific">Marinobacter salinexigens</name>
    <dbReference type="NCBI Taxonomy" id="2919747"/>
    <lineage>
        <taxon>Bacteria</taxon>
        <taxon>Pseudomonadati</taxon>
        <taxon>Pseudomonadota</taxon>
        <taxon>Gammaproteobacteria</taxon>
        <taxon>Pseudomonadales</taxon>
        <taxon>Marinobacteraceae</taxon>
        <taxon>Marinobacter</taxon>
    </lineage>
</organism>
<gene>
    <name evidence="5" type="primary">pxpB</name>
    <name evidence="5" type="ORF">FWJ25_05580</name>
</gene>
<comment type="caution">
    <text evidence="5">The sequence shown here is derived from an EMBL/GenBank/DDBJ whole genome shotgun (WGS) entry which is preliminary data.</text>
</comment>
<evidence type="ECO:0000256" key="2">
    <source>
        <dbReference type="ARBA" id="ARBA00022801"/>
    </source>
</evidence>
<keyword evidence="1" id="KW-0547">Nucleotide-binding</keyword>
<dbReference type="AlphaFoldDB" id="A0A5B0VKJ6"/>
<dbReference type="Pfam" id="PF02682">
    <property type="entry name" value="CT_C_D"/>
    <property type="match status" value="1"/>
</dbReference>
<evidence type="ECO:0000256" key="1">
    <source>
        <dbReference type="ARBA" id="ARBA00022741"/>
    </source>
</evidence>
<dbReference type="InterPro" id="IPR003833">
    <property type="entry name" value="CT_C_D"/>
</dbReference>
<dbReference type="Gene3D" id="2.40.100.10">
    <property type="entry name" value="Cyclophilin-like"/>
    <property type="match status" value="1"/>
</dbReference>
<protein>
    <submittedName>
        <fullName evidence="5">5-oxoprolinase subunit PxpB</fullName>
        <ecNumber evidence="5">3.5.2.9</ecNumber>
    </submittedName>
</protein>
<keyword evidence="3" id="KW-0067">ATP-binding</keyword>
<dbReference type="SUPFAM" id="SSF160467">
    <property type="entry name" value="PH0987 N-terminal domain-like"/>
    <property type="match status" value="1"/>
</dbReference>
<dbReference type="InterPro" id="IPR010016">
    <property type="entry name" value="PxpB"/>
</dbReference>
<dbReference type="NCBIfam" id="TIGR00370">
    <property type="entry name" value="5-oxoprolinase subunit PxpB"/>
    <property type="match status" value="1"/>
</dbReference>
<evidence type="ECO:0000259" key="4">
    <source>
        <dbReference type="SMART" id="SM00796"/>
    </source>
</evidence>